<dbReference type="Proteomes" id="UP000193200">
    <property type="component" value="Unassembled WGS sequence"/>
</dbReference>
<dbReference type="SMART" id="SM00448">
    <property type="entry name" value="REC"/>
    <property type="match status" value="1"/>
</dbReference>
<dbReference type="CDD" id="cd17546">
    <property type="entry name" value="REC_hyHK_CKI1_RcsC-like"/>
    <property type="match status" value="1"/>
</dbReference>
<keyword evidence="7 12" id="KW-1133">Transmembrane helix</keyword>
<feature type="transmembrane region" description="Helical" evidence="12">
    <location>
        <begin position="484"/>
        <end position="505"/>
    </location>
</feature>
<evidence type="ECO:0000259" key="14">
    <source>
        <dbReference type="PROSITE" id="PS50110"/>
    </source>
</evidence>
<dbReference type="CDD" id="cd00130">
    <property type="entry name" value="PAS"/>
    <property type="match status" value="1"/>
</dbReference>
<dbReference type="EMBL" id="FWFR01000003">
    <property type="protein sequence ID" value="SLN73959.1"/>
    <property type="molecule type" value="Genomic_DNA"/>
</dbReference>
<evidence type="ECO:0000256" key="6">
    <source>
        <dbReference type="ARBA" id="ARBA00022692"/>
    </source>
</evidence>
<sequence length="1497" mass="163781">MTLHVATVCEVPVSLITLVDAERQWFKSRFGLGVSELPRDTSFCGHTILGREILEIPDALEDKRFHDNPLVVGEPNFRFYAGVPLTTPDGHNIGTLAVIDRVPRLLTAEQRDALVRSARQVVEKLELRKKNHLLDANESLQKALLNNAGSSIIVTTPDGAITHFNPGAEQMFGYSSDEVIGEQYSNLGFHDEAEIAVRAKELTREFGRSIRPGRDVFIVNAQRGKSERREWTCVRKNGTCFRALLSVTAIRDDHANVIGYLGISIELPSLGRAAAQDGVENTETISAAPAAIGVAGVLTRTLWLAVAYLALSGIGWLVASSGGYGSPFWPAAGLAVGVLLVWGWRYWPGVWLGSFVFSFLLELHQSGLPGLGTAAYMAPIIATGAALQAAIGAQLARRVWRSPNVLVREGDVFWFLVLVGPLVCTISPTLGVVAPWLAGRVVSGHDFFIYWFNWWGGDSIGVMLFAPLVLLGLPESRGIWRDRLAHIVTPLLTTALLFSVVIIWLERNAELTAKYYADEKGEEVRRIVTSHLPVYAEEVRMLERLFASSVSVTRDEFSTFASRTARQPEFQAMQWVPRVPQAQRAAVERAARREGFGEFQINEWDSQGRLVRAGTRAEYFPIFFVEPLASNRPALGFDMSSQKYRLNAMKRARDTGDTVASEPIELVQSGEMGVILIRAVYHARFDTISATSAARRENLRGFVVAVLNMRSLASSLLEIAQSKKLHIRVLDIPAGAPAQTLIEAGHDGDHPVSVDWSEPLEFGGRQWRLEVGLVDEHWLHGLSGQSPLFLPISVGVVLLIVVFTLANAGRAIAITREVSDRTSQLSGEIEVRQAIECELRAAKDDAETANKAKSQFLASMSHEIRTPLNAIVGNLELLQMGEVDDEQVEMIDAATSASKSLLALIGNILDFSKIEAGNWIHETTDVDIVAILKDAVIVLRSRAVQKGISLTLTAECDVPKIVHCDGPRIRQILLNLIGNAVKFTEKGGVHVNLSVTDRGKDLCELRFVINDSGKGFDNSMASGLFDPFVQDDTDNWHNEGTGLGLSISRTLLENFGGTIGCNSIPGEGATFWFTLPAAVVTSATPPATLDLSDRTILIEGDPTGAARWLKDYFRTRGANVTSMQDLPDSILTITCKGEREQDSFRNATVISDITQGHGPETVRQQETQHRLPVIYGPEPSPQNQRLAMRAGFVAVIPKGQNAEYLDLNIMQLMGGTPIDRWRQADRIVSRPPFDPALQRKRVLVLEDRLVNQAIIRKQLRALGVTCRLVSNGIEGLEVLENDDFDLILCDCSMPEMNGFDFTRALRRKENAAGGGRRIPVIALTANAFREDAEECLEAGMDDFISKPETLGRIAAVLGKWIGDGRSAPKAPAEGSTDAPVKLSSIDVNLLAEIMATSEVTELHEILSEFLPAARASLADVKAAISTSDANNIAAAAHGAKGEAQGVAAGSLAKLYEEMERLARGGDISELNELEERAVMEVHRVEDFIRRQVKVSTA</sequence>
<dbReference type="Gene3D" id="3.30.450.350">
    <property type="entry name" value="CHASE domain"/>
    <property type="match status" value="1"/>
</dbReference>
<dbReference type="CDD" id="cd00082">
    <property type="entry name" value="HisKA"/>
    <property type="match status" value="1"/>
</dbReference>
<gene>
    <name evidence="18" type="primary">rcsC</name>
    <name evidence="18" type="ORF">OCH7691_03687</name>
</gene>
<feature type="transmembrane region" description="Helical" evidence="12">
    <location>
        <begin position="302"/>
        <end position="319"/>
    </location>
</feature>
<dbReference type="InterPro" id="IPR004358">
    <property type="entry name" value="Sig_transdc_His_kin-like_C"/>
</dbReference>
<dbReference type="PANTHER" id="PTHR45339">
    <property type="entry name" value="HYBRID SIGNAL TRANSDUCTION HISTIDINE KINASE J"/>
    <property type="match status" value="1"/>
</dbReference>
<dbReference type="Pfam" id="PF05231">
    <property type="entry name" value="MASE1"/>
    <property type="match status" value="1"/>
</dbReference>
<proteinExistence type="predicted"/>
<evidence type="ECO:0000256" key="7">
    <source>
        <dbReference type="ARBA" id="ARBA00022989"/>
    </source>
</evidence>
<evidence type="ECO:0000256" key="11">
    <source>
        <dbReference type="PROSITE-ProRule" id="PRU00169"/>
    </source>
</evidence>
<evidence type="ECO:0000256" key="1">
    <source>
        <dbReference type="ARBA" id="ARBA00000085"/>
    </source>
</evidence>
<dbReference type="SMART" id="SM00091">
    <property type="entry name" value="PAS"/>
    <property type="match status" value="1"/>
</dbReference>
<dbReference type="InterPro" id="IPR001789">
    <property type="entry name" value="Sig_transdc_resp-reg_receiver"/>
</dbReference>
<dbReference type="Pfam" id="PF03924">
    <property type="entry name" value="CHASE"/>
    <property type="match status" value="1"/>
</dbReference>
<keyword evidence="19" id="KW-1185">Reference proteome</keyword>
<dbReference type="InterPro" id="IPR035965">
    <property type="entry name" value="PAS-like_dom_sf"/>
</dbReference>
<reference evidence="18 19" key="1">
    <citation type="submission" date="2017-03" db="EMBL/GenBank/DDBJ databases">
        <authorList>
            <person name="Afonso C.L."/>
            <person name="Miller P.J."/>
            <person name="Scott M.A."/>
            <person name="Spackman E."/>
            <person name="Goraichik I."/>
            <person name="Dimitrov K.M."/>
            <person name="Suarez D.L."/>
            <person name="Swayne D.E."/>
        </authorList>
    </citation>
    <scope>NUCLEOTIDE SEQUENCE [LARGE SCALE GENOMIC DNA]</scope>
    <source>
        <strain evidence="18 19">CECT 7691</strain>
    </source>
</reference>
<keyword evidence="5 11" id="KW-0597">Phosphoprotein</keyword>
<dbReference type="PRINTS" id="PR00344">
    <property type="entry name" value="BCTRLSENSOR"/>
</dbReference>
<feature type="domain" description="HPt" evidence="17">
    <location>
        <begin position="1398"/>
        <end position="1497"/>
    </location>
</feature>
<dbReference type="InterPro" id="IPR001610">
    <property type="entry name" value="PAC"/>
</dbReference>
<evidence type="ECO:0000256" key="2">
    <source>
        <dbReference type="ARBA" id="ARBA00004651"/>
    </source>
</evidence>
<dbReference type="PROSITE" id="PS50110">
    <property type="entry name" value="RESPONSE_REGULATORY"/>
    <property type="match status" value="1"/>
</dbReference>
<evidence type="ECO:0000256" key="4">
    <source>
        <dbReference type="ARBA" id="ARBA00022475"/>
    </source>
</evidence>
<dbReference type="Gene3D" id="1.20.120.160">
    <property type="entry name" value="HPT domain"/>
    <property type="match status" value="1"/>
</dbReference>
<evidence type="ECO:0000256" key="3">
    <source>
        <dbReference type="ARBA" id="ARBA00012438"/>
    </source>
</evidence>
<feature type="domain" description="Histidine kinase" evidence="13">
    <location>
        <begin position="859"/>
        <end position="1079"/>
    </location>
</feature>
<dbReference type="InterPro" id="IPR003661">
    <property type="entry name" value="HisK_dim/P_dom"/>
</dbReference>
<keyword evidence="18" id="KW-0808">Transferase</keyword>
<dbReference type="Gene3D" id="3.30.565.10">
    <property type="entry name" value="Histidine kinase-like ATPase, C-terminal domain"/>
    <property type="match status" value="1"/>
</dbReference>
<dbReference type="SMART" id="SM00388">
    <property type="entry name" value="HisKA"/>
    <property type="match status" value="1"/>
</dbReference>
<feature type="transmembrane region" description="Helical" evidence="12">
    <location>
        <begin position="367"/>
        <end position="391"/>
    </location>
</feature>
<dbReference type="SUPFAM" id="SSF55874">
    <property type="entry name" value="ATPase domain of HSP90 chaperone/DNA topoisomerase II/histidine kinase"/>
    <property type="match status" value="1"/>
</dbReference>
<comment type="catalytic activity">
    <reaction evidence="1">
        <text>ATP + protein L-histidine = ADP + protein N-phospho-L-histidine.</text>
        <dbReference type="EC" id="2.7.13.3"/>
    </reaction>
</comment>
<dbReference type="InterPro" id="IPR006189">
    <property type="entry name" value="CHASE_dom"/>
</dbReference>
<feature type="domain" description="Response regulatory" evidence="14">
    <location>
        <begin position="1241"/>
        <end position="1361"/>
    </location>
</feature>
<evidence type="ECO:0000256" key="10">
    <source>
        <dbReference type="PROSITE-ProRule" id="PRU00110"/>
    </source>
</evidence>
<dbReference type="Pfam" id="PF01627">
    <property type="entry name" value="Hpt"/>
    <property type="match status" value="1"/>
</dbReference>
<dbReference type="EC" id="2.7.13.3" evidence="3"/>
<dbReference type="Gene3D" id="3.30.450.40">
    <property type="match status" value="1"/>
</dbReference>
<dbReference type="Pfam" id="PF13426">
    <property type="entry name" value="PAS_9"/>
    <property type="match status" value="1"/>
</dbReference>
<dbReference type="Pfam" id="PF00512">
    <property type="entry name" value="HisKA"/>
    <property type="match status" value="1"/>
</dbReference>
<accession>A0A1Y5TVK3</accession>
<dbReference type="SUPFAM" id="SSF55785">
    <property type="entry name" value="PYP-like sensor domain (PAS domain)"/>
    <property type="match status" value="1"/>
</dbReference>
<dbReference type="Gene3D" id="3.30.450.20">
    <property type="entry name" value="PAS domain"/>
    <property type="match status" value="1"/>
</dbReference>
<dbReference type="InterPro" id="IPR007895">
    <property type="entry name" value="MASE1"/>
</dbReference>
<dbReference type="PROSITE" id="PS50894">
    <property type="entry name" value="HPT"/>
    <property type="match status" value="1"/>
</dbReference>
<dbReference type="PROSITE" id="PS50839">
    <property type="entry name" value="CHASE"/>
    <property type="match status" value="1"/>
</dbReference>
<evidence type="ECO:0000259" key="13">
    <source>
        <dbReference type="PROSITE" id="PS50109"/>
    </source>
</evidence>
<evidence type="ECO:0000259" key="17">
    <source>
        <dbReference type="PROSITE" id="PS50894"/>
    </source>
</evidence>
<feature type="modified residue" description="Phosphohistidine" evidence="10">
    <location>
        <position position="1437"/>
    </location>
</feature>
<organism evidence="18 19">
    <name type="scientific">Oceanibacterium hippocampi</name>
    <dbReference type="NCBI Taxonomy" id="745714"/>
    <lineage>
        <taxon>Bacteria</taxon>
        <taxon>Pseudomonadati</taxon>
        <taxon>Pseudomonadota</taxon>
        <taxon>Alphaproteobacteria</taxon>
        <taxon>Sneathiellales</taxon>
        <taxon>Sneathiellaceae</taxon>
        <taxon>Oceanibacterium</taxon>
    </lineage>
</organism>
<feature type="modified residue" description="4-aspartylphosphate" evidence="11">
    <location>
        <position position="1290"/>
    </location>
</feature>
<dbReference type="InParanoid" id="A0A1Y5TVK3"/>
<dbReference type="SMART" id="SM00086">
    <property type="entry name" value="PAC"/>
    <property type="match status" value="1"/>
</dbReference>
<dbReference type="Gene3D" id="1.10.287.130">
    <property type="match status" value="1"/>
</dbReference>
<dbReference type="PANTHER" id="PTHR45339:SF5">
    <property type="entry name" value="HISTIDINE KINASE"/>
    <property type="match status" value="1"/>
</dbReference>
<feature type="transmembrane region" description="Helical" evidence="12">
    <location>
        <begin position="449"/>
        <end position="472"/>
    </location>
</feature>
<feature type="domain" description="CHASE" evidence="16">
    <location>
        <begin position="548"/>
        <end position="770"/>
    </location>
</feature>
<dbReference type="Pfam" id="PF02518">
    <property type="entry name" value="HATPase_c"/>
    <property type="match status" value="1"/>
</dbReference>
<evidence type="ECO:0000313" key="18">
    <source>
        <dbReference type="EMBL" id="SLN73959.1"/>
    </source>
</evidence>
<keyword evidence="6 12" id="KW-0812">Transmembrane</keyword>
<name>A0A1Y5TVK3_9PROT</name>
<evidence type="ECO:0000259" key="15">
    <source>
        <dbReference type="PROSITE" id="PS50112"/>
    </source>
</evidence>
<keyword evidence="18" id="KW-0418">Kinase</keyword>
<keyword evidence="4" id="KW-1003">Cell membrane</keyword>
<keyword evidence="9 12" id="KW-0472">Membrane</keyword>
<feature type="domain" description="PAS" evidence="15">
    <location>
        <begin position="137"/>
        <end position="183"/>
    </location>
</feature>
<keyword evidence="8" id="KW-0902">Two-component regulatory system</keyword>
<evidence type="ECO:0000259" key="16">
    <source>
        <dbReference type="PROSITE" id="PS50839"/>
    </source>
</evidence>
<dbReference type="PROSITE" id="PS50109">
    <property type="entry name" value="HIS_KIN"/>
    <property type="match status" value="1"/>
</dbReference>
<dbReference type="NCBIfam" id="TIGR00229">
    <property type="entry name" value="sensory_box"/>
    <property type="match status" value="1"/>
</dbReference>
<dbReference type="InterPro" id="IPR008207">
    <property type="entry name" value="Sig_transdc_His_kin_Hpt_dom"/>
</dbReference>
<dbReference type="InterPro" id="IPR003594">
    <property type="entry name" value="HATPase_dom"/>
</dbReference>
<feature type="transmembrane region" description="Helical" evidence="12">
    <location>
        <begin position="412"/>
        <end position="437"/>
    </location>
</feature>
<evidence type="ECO:0000313" key="19">
    <source>
        <dbReference type="Proteomes" id="UP000193200"/>
    </source>
</evidence>
<dbReference type="GO" id="GO:0000155">
    <property type="term" value="F:phosphorelay sensor kinase activity"/>
    <property type="evidence" value="ECO:0007669"/>
    <property type="project" value="InterPro"/>
</dbReference>
<dbReference type="SUPFAM" id="SSF47226">
    <property type="entry name" value="Histidine-containing phosphotransfer domain, HPT domain"/>
    <property type="match status" value="1"/>
</dbReference>
<dbReference type="SUPFAM" id="SSF52172">
    <property type="entry name" value="CheY-like"/>
    <property type="match status" value="1"/>
</dbReference>
<dbReference type="InterPro" id="IPR036097">
    <property type="entry name" value="HisK_dim/P_sf"/>
</dbReference>
<evidence type="ECO:0000256" key="8">
    <source>
        <dbReference type="ARBA" id="ARBA00023012"/>
    </source>
</evidence>
<dbReference type="InterPro" id="IPR005467">
    <property type="entry name" value="His_kinase_dom"/>
</dbReference>
<evidence type="ECO:0000256" key="5">
    <source>
        <dbReference type="ARBA" id="ARBA00022553"/>
    </source>
</evidence>
<dbReference type="InterPro" id="IPR000014">
    <property type="entry name" value="PAS"/>
</dbReference>
<dbReference type="SMART" id="SM01079">
    <property type="entry name" value="CHASE"/>
    <property type="match status" value="1"/>
</dbReference>
<comment type="subcellular location">
    <subcellularLocation>
        <location evidence="2">Cell membrane</location>
        <topology evidence="2">Multi-pass membrane protein</topology>
    </subcellularLocation>
</comment>
<dbReference type="InterPro" id="IPR042240">
    <property type="entry name" value="CHASE_sf"/>
</dbReference>
<dbReference type="GO" id="GO:0005524">
    <property type="term" value="F:ATP binding"/>
    <property type="evidence" value="ECO:0007669"/>
    <property type="project" value="UniProtKB-KW"/>
</dbReference>
<dbReference type="SUPFAM" id="SSF47384">
    <property type="entry name" value="Homodimeric domain of signal transducing histidine kinase"/>
    <property type="match status" value="1"/>
</dbReference>
<dbReference type="InterPro" id="IPR036890">
    <property type="entry name" value="HATPase_C_sf"/>
</dbReference>
<dbReference type="SMART" id="SM00387">
    <property type="entry name" value="HATPase_c"/>
    <property type="match status" value="1"/>
</dbReference>
<evidence type="ECO:0000256" key="9">
    <source>
        <dbReference type="ARBA" id="ARBA00023136"/>
    </source>
</evidence>
<evidence type="ECO:0000256" key="12">
    <source>
        <dbReference type="SAM" id="Phobius"/>
    </source>
</evidence>
<dbReference type="Gene3D" id="3.40.50.2300">
    <property type="match status" value="1"/>
</dbReference>
<dbReference type="PROSITE" id="PS50112">
    <property type="entry name" value="PAS"/>
    <property type="match status" value="1"/>
</dbReference>
<dbReference type="SUPFAM" id="SSF55781">
    <property type="entry name" value="GAF domain-like"/>
    <property type="match status" value="1"/>
</dbReference>
<dbReference type="InterPro" id="IPR036641">
    <property type="entry name" value="HPT_dom_sf"/>
</dbReference>
<dbReference type="Pfam" id="PF00072">
    <property type="entry name" value="Response_reg"/>
    <property type="match status" value="1"/>
</dbReference>
<feature type="transmembrane region" description="Helical" evidence="12">
    <location>
        <begin position="328"/>
        <end position="347"/>
    </location>
</feature>
<dbReference type="GO" id="GO:0005886">
    <property type="term" value="C:plasma membrane"/>
    <property type="evidence" value="ECO:0007669"/>
    <property type="project" value="UniProtKB-SubCell"/>
</dbReference>
<dbReference type="InterPro" id="IPR011006">
    <property type="entry name" value="CheY-like_superfamily"/>
</dbReference>
<dbReference type="InterPro" id="IPR029016">
    <property type="entry name" value="GAF-like_dom_sf"/>
</dbReference>
<protein>
    <recommendedName>
        <fullName evidence="3">histidine kinase</fullName>
        <ecNumber evidence="3">2.7.13.3</ecNumber>
    </recommendedName>
</protein>
<dbReference type="CDD" id="cd16922">
    <property type="entry name" value="HATPase_EvgS-ArcB-TorS-like"/>
    <property type="match status" value="1"/>
</dbReference>